<evidence type="ECO:0000313" key="1">
    <source>
        <dbReference type="EMBL" id="MFC3202197.1"/>
    </source>
</evidence>
<name>A0ABV7K3W1_9ALTE</name>
<dbReference type="Pfam" id="PF11279">
    <property type="entry name" value="DUF3080"/>
    <property type="match status" value="1"/>
</dbReference>
<evidence type="ECO:0000313" key="2">
    <source>
        <dbReference type="Proteomes" id="UP001595477"/>
    </source>
</evidence>
<dbReference type="RefSeq" id="WP_164464669.1">
    <property type="nucleotide sequence ID" value="NZ_JBHRSX010000021.1"/>
</dbReference>
<dbReference type="InterPro" id="IPR021431">
    <property type="entry name" value="DUF3080"/>
</dbReference>
<protein>
    <submittedName>
        <fullName evidence="1">DUF3080 family protein</fullName>
    </submittedName>
</protein>
<reference evidence="2" key="1">
    <citation type="journal article" date="2019" name="Int. J. Syst. Evol. Microbiol.">
        <title>The Global Catalogue of Microorganisms (GCM) 10K type strain sequencing project: providing services to taxonomists for standard genome sequencing and annotation.</title>
        <authorList>
            <consortium name="The Broad Institute Genomics Platform"/>
            <consortium name="The Broad Institute Genome Sequencing Center for Infectious Disease"/>
            <person name="Wu L."/>
            <person name="Ma J."/>
        </authorList>
    </citation>
    <scope>NUCLEOTIDE SEQUENCE [LARGE SCALE GENOMIC DNA]</scope>
    <source>
        <strain evidence="2">KCTC 52449</strain>
    </source>
</reference>
<dbReference type="EMBL" id="JBHRSX010000021">
    <property type="protein sequence ID" value="MFC3202197.1"/>
    <property type="molecule type" value="Genomic_DNA"/>
</dbReference>
<organism evidence="1 2">
    <name type="scientific">Alteromonas oceani</name>
    <dbReference type="NCBI Taxonomy" id="2071609"/>
    <lineage>
        <taxon>Bacteria</taxon>
        <taxon>Pseudomonadati</taxon>
        <taxon>Pseudomonadota</taxon>
        <taxon>Gammaproteobacteria</taxon>
        <taxon>Alteromonadales</taxon>
        <taxon>Alteromonadaceae</taxon>
        <taxon>Alteromonas/Salinimonas group</taxon>
        <taxon>Alteromonas</taxon>
    </lineage>
</organism>
<accession>A0ABV7K3W1</accession>
<comment type="caution">
    <text evidence="1">The sequence shown here is derived from an EMBL/GenBank/DDBJ whole genome shotgun (WGS) entry which is preliminary data.</text>
</comment>
<proteinExistence type="predicted"/>
<gene>
    <name evidence="1" type="ORF">ACFOEW_10255</name>
</gene>
<dbReference type="Proteomes" id="UP001595477">
    <property type="component" value="Unassembled WGS sequence"/>
</dbReference>
<keyword evidence="2" id="KW-1185">Reference proteome</keyword>
<sequence>MQESGWQHRARGVLYSLALLVCITACSTHQVSDDISEYSERLARVLDTGLTTAEEQPAADYPQREMLLSAPAQLDINLTRFYQLQQCELGNLVAERNTALGKIQHYSQRLVYERQLLAALSDCINFVSEQSDEPARELLTTMQSWYAAKQAAYPEHWSNMLVLSDETRAAFSRPQPDQLFTDTVDIAGQLTLFRQLDSYLSPATGIEQSLEAQLQAIGATRLPASVWQAQHQIATRLPTLTAQLEPLLANTACPDGSATEQANILRNVFYLFFIERIQPLGGHINDFNYQFAPLLNKWREEEALPESFRAFLTVQQTSFLAYQQAMQDHVKLWQRFLGRCHLSPTAPG</sequence>